<dbReference type="EMBL" id="GEDG01034782">
    <property type="protein sequence ID" value="JAP09560.1"/>
    <property type="molecule type" value="Transcribed_RNA"/>
</dbReference>
<evidence type="ECO:0000313" key="1">
    <source>
        <dbReference type="EMBL" id="JAP09560.1"/>
    </source>
</evidence>
<proteinExistence type="predicted"/>
<protein>
    <submittedName>
        <fullName evidence="1">Putative ovule protein</fullName>
    </submittedName>
</protein>
<dbReference type="AlphaFoldDB" id="A0A0V0GNJ2"/>
<name>A0A0V0GNJ2_SOLCH</name>
<reference evidence="1" key="1">
    <citation type="submission" date="2015-12" db="EMBL/GenBank/DDBJ databases">
        <title>Gene expression during late stages of embryo sac development: a critical building block for successful pollen-pistil interactions.</title>
        <authorList>
            <person name="Liu Y."/>
            <person name="Joly V."/>
            <person name="Sabar M."/>
            <person name="Matton D.P."/>
        </authorList>
    </citation>
    <scope>NUCLEOTIDE SEQUENCE</scope>
</reference>
<sequence length="86" mass="9448">TSCAFPTCLDLLNVSNNLLKSCNSCINPYFSIFSNASIASFTFLARANLRETSANASLHNNPFFNSLTKIQTILNCLIFPRASIKP</sequence>
<accession>A0A0V0GNJ2</accession>
<organism evidence="1">
    <name type="scientific">Solanum chacoense</name>
    <name type="common">Chaco potato</name>
    <dbReference type="NCBI Taxonomy" id="4108"/>
    <lineage>
        <taxon>Eukaryota</taxon>
        <taxon>Viridiplantae</taxon>
        <taxon>Streptophyta</taxon>
        <taxon>Embryophyta</taxon>
        <taxon>Tracheophyta</taxon>
        <taxon>Spermatophyta</taxon>
        <taxon>Magnoliopsida</taxon>
        <taxon>eudicotyledons</taxon>
        <taxon>Gunneridae</taxon>
        <taxon>Pentapetalae</taxon>
        <taxon>asterids</taxon>
        <taxon>lamiids</taxon>
        <taxon>Solanales</taxon>
        <taxon>Solanaceae</taxon>
        <taxon>Solanoideae</taxon>
        <taxon>Solaneae</taxon>
        <taxon>Solanum</taxon>
    </lineage>
</organism>
<feature type="non-terminal residue" evidence="1">
    <location>
        <position position="1"/>
    </location>
</feature>